<dbReference type="SUPFAM" id="SSF55550">
    <property type="entry name" value="SH2 domain"/>
    <property type="match status" value="1"/>
</dbReference>
<evidence type="ECO:0000313" key="5">
    <source>
        <dbReference type="Proteomes" id="UP001497525"/>
    </source>
</evidence>
<name>A0AAV2TQK5_CALDB</name>
<gene>
    <name evidence="4" type="ORF">CDAUBV1_LOCUS14553</name>
</gene>
<dbReference type="EMBL" id="CAXLJL010000601">
    <property type="protein sequence ID" value="CAL5139523.1"/>
    <property type="molecule type" value="Genomic_DNA"/>
</dbReference>
<dbReference type="InterPro" id="IPR036860">
    <property type="entry name" value="SH2_dom_sf"/>
</dbReference>
<dbReference type="AlphaFoldDB" id="A0AAV2TQK5"/>
<dbReference type="Pfam" id="PF00017">
    <property type="entry name" value="SH2"/>
    <property type="match status" value="1"/>
</dbReference>
<organism evidence="4 5">
    <name type="scientific">Calicophoron daubneyi</name>
    <name type="common">Rumen fluke</name>
    <name type="synonym">Paramphistomum daubneyi</name>
    <dbReference type="NCBI Taxonomy" id="300641"/>
    <lineage>
        <taxon>Eukaryota</taxon>
        <taxon>Metazoa</taxon>
        <taxon>Spiralia</taxon>
        <taxon>Lophotrochozoa</taxon>
        <taxon>Platyhelminthes</taxon>
        <taxon>Trematoda</taxon>
        <taxon>Digenea</taxon>
        <taxon>Plagiorchiida</taxon>
        <taxon>Pronocephalata</taxon>
        <taxon>Paramphistomoidea</taxon>
        <taxon>Paramphistomidae</taxon>
        <taxon>Calicophoron</taxon>
    </lineage>
</organism>
<protein>
    <recommendedName>
        <fullName evidence="3">SH2 domain-containing protein</fullName>
    </recommendedName>
</protein>
<sequence>MPIRLTEKYHKVCNIFRSEKTALMSNGSYDGKRGDRRASSLYRPKDEMYPSSHHEDLSESERWSSEPWELDVENEDEIVLVLPDRFYEPDRYSGSDSDVETMSENPLLSKLKRSLFPAAIKPISLQERLVRTQNVWCVPNLNRDRAEKLLRGAEPGNFILRVNQDEDAMVLSRCTVENDERTVRGEESPVTVVRHNIIEVLPRSGYCLTGDKQAHLIFSSLIQLVHFYMRLSRLHCQNGPFLRLPKTILDAKTVGDLEAINRQGSVVTSGIVQILFYTDLYAADDTFWWPGNTRHGHFGMTRLMSGSRIKRLSEDACEKFGFQKTKVKIERLSFEHIETERRGDLRYCISQGKSRSFCRGETRVNKEEMERA</sequence>
<proteinExistence type="predicted"/>
<dbReference type="PROSITE" id="PS50001">
    <property type="entry name" value="SH2"/>
    <property type="match status" value="1"/>
</dbReference>
<feature type="compositionally biased region" description="Basic and acidic residues" evidence="2">
    <location>
        <begin position="30"/>
        <end position="60"/>
    </location>
</feature>
<accession>A0AAV2TQK5</accession>
<dbReference type="CDD" id="cd00173">
    <property type="entry name" value="SH2"/>
    <property type="match status" value="1"/>
</dbReference>
<keyword evidence="1" id="KW-0727">SH2 domain</keyword>
<dbReference type="SMART" id="SM00252">
    <property type="entry name" value="SH2"/>
    <property type="match status" value="1"/>
</dbReference>
<dbReference type="Proteomes" id="UP001497525">
    <property type="component" value="Unassembled WGS sequence"/>
</dbReference>
<feature type="region of interest" description="Disordered" evidence="2">
    <location>
        <begin position="26"/>
        <end position="60"/>
    </location>
</feature>
<evidence type="ECO:0000259" key="3">
    <source>
        <dbReference type="PROSITE" id="PS50001"/>
    </source>
</evidence>
<evidence type="ECO:0000256" key="1">
    <source>
        <dbReference type="PROSITE-ProRule" id="PRU00191"/>
    </source>
</evidence>
<dbReference type="Gene3D" id="3.30.505.10">
    <property type="entry name" value="SH2 domain"/>
    <property type="match status" value="1"/>
</dbReference>
<feature type="domain" description="SH2" evidence="3">
    <location>
        <begin position="136"/>
        <end position="246"/>
    </location>
</feature>
<evidence type="ECO:0000256" key="2">
    <source>
        <dbReference type="SAM" id="MobiDB-lite"/>
    </source>
</evidence>
<dbReference type="InterPro" id="IPR000980">
    <property type="entry name" value="SH2"/>
</dbReference>
<reference evidence="4" key="1">
    <citation type="submission" date="2024-06" db="EMBL/GenBank/DDBJ databases">
        <authorList>
            <person name="Liu X."/>
            <person name="Lenzi L."/>
            <person name="Haldenby T S."/>
            <person name="Uol C."/>
        </authorList>
    </citation>
    <scope>NUCLEOTIDE SEQUENCE</scope>
</reference>
<evidence type="ECO:0000313" key="4">
    <source>
        <dbReference type="EMBL" id="CAL5139523.1"/>
    </source>
</evidence>
<comment type="caution">
    <text evidence="4">The sequence shown here is derived from an EMBL/GenBank/DDBJ whole genome shotgun (WGS) entry which is preliminary data.</text>
</comment>